<dbReference type="GO" id="GO:0032259">
    <property type="term" value="P:methylation"/>
    <property type="evidence" value="ECO:0007669"/>
    <property type="project" value="UniProtKB-KW"/>
</dbReference>
<dbReference type="PANTHER" id="PTHR43712:SF2">
    <property type="entry name" value="O-METHYLTRANSFERASE CICE"/>
    <property type="match status" value="1"/>
</dbReference>
<dbReference type="EMBL" id="BAABHK010000024">
    <property type="protein sequence ID" value="GAA4638864.1"/>
    <property type="molecule type" value="Genomic_DNA"/>
</dbReference>
<evidence type="ECO:0000256" key="3">
    <source>
        <dbReference type="ARBA" id="ARBA00022691"/>
    </source>
</evidence>
<comment type="caution">
    <text evidence="7">The sequence shown here is derived from an EMBL/GenBank/DDBJ whole genome shotgun (WGS) entry which is preliminary data.</text>
</comment>
<dbReference type="RefSeq" id="WP_345442426.1">
    <property type="nucleotide sequence ID" value="NZ_BAABHK010000024.1"/>
</dbReference>
<accession>A0ABP8USF1</accession>
<evidence type="ECO:0000256" key="4">
    <source>
        <dbReference type="SAM" id="MobiDB-lite"/>
    </source>
</evidence>
<organism evidence="7 8">
    <name type="scientific">Actinoallomurus vinaceus</name>
    <dbReference type="NCBI Taxonomy" id="1080074"/>
    <lineage>
        <taxon>Bacteria</taxon>
        <taxon>Bacillati</taxon>
        <taxon>Actinomycetota</taxon>
        <taxon>Actinomycetes</taxon>
        <taxon>Streptosporangiales</taxon>
        <taxon>Thermomonosporaceae</taxon>
        <taxon>Actinoallomurus</taxon>
    </lineage>
</organism>
<feature type="region of interest" description="Disordered" evidence="4">
    <location>
        <begin position="1"/>
        <end position="43"/>
    </location>
</feature>
<dbReference type="InterPro" id="IPR029063">
    <property type="entry name" value="SAM-dependent_MTases_sf"/>
</dbReference>
<dbReference type="Pfam" id="PF00891">
    <property type="entry name" value="Methyltransf_2"/>
    <property type="match status" value="1"/>
</dbReference>
<evidence type="ECO:0000313" key="8">
    <source>
        <dbReference type="Proteomes" id="UP001501442"/>
    </source>
</evidence>
<proteinExistence type="predicted"/>
<feature type="domain" description="O-methyltransferase dimerisation" evidence="6">
    <location>
        <begin position="49"/>
        <end position="122"/>
    </location>
</feature>
<keyword evidence="1 7" id="KW-0489">Methyltransferase</keyword>
<dbReference type="Proteomes" id="UP001501442">
    <property type="component" value="Unassembled WGS sequence"/>
</dbReference>
<keyword evidence="3" id="KW-0949">S-adenosyl-L-methionine</keyword>
<dbReference type="InterPro" id="IPR016461">
    <property type="entry name" value="COMT-like"/>
</dbReference>
<reference evidence="8" key="1">
    <citation type="journal article" date="2019" name="Int. J. Syst. Evol. Microbiol.">
        <title>The Global Catalogue of Microorganisms (GCM) 10K type strain sequencing project: providing services to taxonomists for standard genome sequencing and annotation.</title>
        <authorList>
            <consortium name="The Broad Institute Genomics Platform"/>
            <consortium name="The Broad Institute Genome Sequencing Center for Infectious Disease"/>
            <person name="Wu L."/>
            <person name="Ma J."/>
        </authorList>
    </citation>
    <scope>NUCLEOTIDE SEQUENCE [LARGE SCALE GENOMIC DNA]</scope>
    <source>
        <strain evidence="8">JCM 17939</strain>
    </source>
</reference>
<keyword evidence="8" id="KW-1185">Reference proteome</keyword>
<feature type="domain" description="O-methyltransferase C-terminal" evidence="5">
    <location>
        <begin position="146"/>
        <end position="355"/>
    </location>
</feature>
<dbReference type="InterPro" id="IPR012967">
    <property type="entry name" value="COMT_dimerisation"/>
</dbReference>
<dbReference type="InterPro" id="IPR001077">
    <property type="entry name" value="COMT_C"/>
</dbReference>
<evidence type="ECO:0000313" key="7">
    <source>
        <dbReference type="EMBL" id="GAA4638864.1"/>
    </source>
</evidence>
<sequence length="373" mass="40357">MPGDDRRSGPGPAGHAPGEHVPGGHALGEHAPGGDPRGDRPPAVRLQSLLDGMRVTKVLHVLAELKVADHLADGPRDVPALARDVGADPDALYRVLRCAASYGVFAETPDGRFGLTSMAELLRSDVEQSHRDLVMLVGGDLWWRPYEELAYAVRTGRSAAEHVFGRPFYAHLRSDAEASARFDRAMTQMSLAQARAILARYSFAGYRRIADIGGGHGYFLSQVLLSSPDTEGLLFDQEHVVAGAGPVLDKHGVADRTTVVAGDFFTEIPGGCDAYLLKAILINWPDDRAVRILRAVRAAIGEAPGARLFVIEPVVAPGNARDYSKALDVDMLVNLGGRQRTTEEWRRLIAEGGFELIGEPAPGRREVLECRPR</sequence>
<name>A0ABP8USF1_9ACTN</name>
<dbReference type="Gene3D" id="3.40.50.150">
    <property type="entry name" value="Vaccinia Virus protein VP39"/>
    <property type="match status" value="1"/>
</dbReference>
<dbReference type="PANTHER" id="PTHR43712">
    <property type="entry name" value="PUTATIVE (AFU_ORTHOLOGUE AFUA_4G14580)-RELATED"/>
    <property type="match status" value="1"/>
</dbReference>
<evidence type="ECO:0000259" key="6">
    <source>
        <dbReference type="Pfam" id="PF08100"/>
    </source>
</evidence>
<evidence type="ECO:0000256" key="2">
    <source>
        <dbReference type="ARBA" id="ARBA00022679"/>
    </source>
</evidence>
<dbReference type="Gene3D" id="1.10.10.10">
    <property type="entry name" value="Winged helix-like DNA-binding domain superfamily/Winged helix DNA-binding domain"/>
    <property type="match status" value="1"/>
</dbReference>
<keyword evidence="2" id="KW-0808">Transferase</keyword>
<dbReference type="Gene3D" id="1.10.287.1350">
    <property type="match status" value="1"/>
</dbReference>
<dbReference type="InterPro" id="IPR036390">
    <property type="entry name" value="WH_DNA-bd_sf"/>
</dbReference>
<dbReference type="SUPFAM" id="SSF46785">
    <property type="entry name" value="Winged helix' DNA-binding domain"/>
    <property type="match status" value="1"/>
</dbReference>
<dbReference type="InterPro" id="IPR036388">
    <property type="entry name" value="WH-like_DNA-bd_sf"/>
</dbReference>
<dbReference type="CDD" id="cd02440">
    <property type="entry name" value="AdoMet_MTases"/>
    <property type="match status" value="1"/>
</dbReference>
<protein>
    <submittedName>
        <fullName evidence="7">Methyltransferase</fullName>
    </submittedName>
</protein>
<dbReference type="SUPFAM" id="SSF53335">
    <property type="entry name" value="S-adenosyl-L-methionine-dependent methyltransferases"/>
    <property type="match status" value="1"/>
</dbReference>
<feature type="compositionally biased region" description="Low complexity" evidence="4">
    <location>
        <begin position="9"/>
        <end position="24"/>
    </location>
</feature>
<dbReference type="Pfam" id="PF08100">
    <property type="entry name" value="Dimerisation"/>
    <property type="match status" value="1"/>
</dbReference>
<dbReference type="PROSITE" id="PS51683">
    <property type="entry name" value="SAM_OMT_II"/>
    <property type="match status" value="1"/>
</dbReference>
<evidence type="ECO:0000256" key="1">
    <source>
        <dbReference type="ARBA" id="ARBA00022603"/>
    </source>
</evidence>
<gene>
    <name evidence="7" type="ORF">GCM10023196_098260</name>
</gene>
<dbReference type="GO" id="GO:0008168">
    <property type="term" value="F:methyltransferase activity"/>
    <property type="evidence" value="ECO:0007669"/>
    <property type="project" value="UniProtKB-KW"/>
</dbReference>
<evidence type="ECO:0000259" key="5">
    <source>
        <dbReference type="Pfam" id="PF00891"/>
    </source>
</evidence>